<evidence type="ECO:0000313" key="1">
    <source>
        <dbReference type="EMBL" id="NMN67770.1"/>
    </source>
</evidence>
<dbReference type="EMBL" id="LANA01000002">
    <property type="protein sequence ID" value="NMN67770.1"/>
    <property type="molecule type" value="Genomic_DNA"/>
</dbReference>
<name>A0ABX1T4Y5_PELUQ</name>
<dbReference type="PANTHER" id="PTHR31793">
    <property type="entry name" value="4-HYDROXYBENZOYL-COA THIOESTERASE FAMILY MEMBER"/>
    <property type="match status" value="1"/>
</dbReference>
<keyword evidence="2" id="KW-1185">Reference proteome</keyword>
<accession>A0ABX1T4Y5</accession>
<evidence type="ECO:0000313" key="2">
    <source>
        <dbReference type="Proteomes" id="UP001166004"/>
    </source>
</evidence>
<protein>
    <submittedName>
        <fullName evidence="1">Acyl-CoA thioester hydrolase</fullName>
    </submittedName>
</protein>
<dbReference type="CDD" id="cd00586">
    <property type="entry name" value="4HBT"/>
    <property type="match status" value="1"/>
</dbReference>
<reference evidence="1 2" key="1">
    <citation type="submission" date="2019-07" db="EMBL/GenBank/DDBJ databases">
        <title>SAR11 Genome Evolution.</title>
        <authorList>
            <person name="Giovannoni S."/>
        </authorList>
    </citation>
    <scope>NUCLEOTIDE SEQUENCE [LARGE SCALE GENOMIC DNA]</scope>
    <source>
        <strain evidence="1 2">HTCC9565</strain>
    </source>
</reference>
<dbReference type="InterPro" id="IPR029069">
    <property type="entry name" value="HotDog_dom_sf"/>
</dbReference>
<proteinExistence type="predicted"/>
<organism evidence="1 2">
    <name type="scientific">Pelagibacter ubique</name>
    <dbReference type="NCBI Taxonomy" id="198252"/>
    <lineage>
        <taxon>Bacteria</taxon>
        <taxon>Pseudomonadati</taxon>
        <taxon>Pseudomonadota</taxon>
        <taxon>Alphaproteobacteria</taxon>
        <taxon>Candidatus Pelagibacterales</taxon>
        <taxon>Candidatus Pelagibacteraceae</taxon>
        <taxon>Candidatus Pelagibacter</taxon>
    </lineage>
</organism>
<dbReference type="PANTHER" id="PTHR31793:SF2">
    <property type="entry name" value="BLR1345 PROTEIN"/>
    <property type="match status" value="1"/>
</dbReference>
<dbReference type="Pfam" id="PF13279">
    <property type="entry name" value="4HBT_2"/>
    <property type="match status" value="1"/>
</dbReference>
<dbReference type="Gene3D" id="3.10.129.10">
    <property type="entry name" value="Hotdog Thioesterase"/>
    <property type="match status" value="1"/>
</dbReference>
<dbReference type="GO" id="GO:0016787">
    <property type="term" value="F:hydrolase activity"/>
    <property type="evidence" value="ECO:0007669"/>
    <property type="project" value="UniProtKB-KW"/>
</dbReference>
<gene>
    <name evidence="1" type="ORF">VP91_00009190</name>
</gene>
<dbReference type="RefSeq" id="WP_169036277.1">
    <property type="nucleotide sequence ID" value="NZ_LANA01000002.1"/>
</dbReference>
<dbReference type="Proteomes" id="UP001166004">
    <property type="component" value="Unassembled WGS sequence"/>
</dbReference>
<sequence length="155" mass="18514">MSVYLKSEKIIKEWVDYNNHLNMAYYILIFDQACEVLLEKFKMGAESAKTEKRSTMVVETNTKYISEVKEGNEVDTMLTFFDHDKKRLHLKLEIIEKKTKKVSASIEWLSLYVNLETRKVTEFENEKIMIMNNFIEKNKNDFNYEDLKFSSKLKK</sequence>
<keyword evidence="1" id="KW-0378">Hydrolase</keyword>
<dbReference type="InterPro" id="IPR050563">
    <property type="entry name" value="4-hydroxybenzoyl-CoA_TE"/>
</dbReference>
<comment type="caution">
    <text evidence="1">The sequence shown here is derived from an EMBL/GenBank/DDBJ whole genome shotgun (WGS) entry which is preliminary data.</text>
</comment>
<dbReference type="SUPFAM" id="SSF54637">
    <property type="entry name" value="Thioesterase/thiol ester dehydrase-isomerase"/>
    <property type="match status" value="1"/>
</dbReference>